<protein>
    <recommendedName>
        <fullName evidence="3">Tfp pilus assembly protein PilO</fullName>
    </recommendedName>
</protein>
<accession>I4BZ77</accession>
<proteinExistence type="predicted"/>
<evidence type="ECO:0008006" key="3">
    <source>
        <dbReference type="Google" id="ProtNLM"/>
    </source>
</evidence>
<sequence precursor="true">MKINVKKALIIFAFCLVVGGFLWLQHSMSASIMAERKTIEDLSKQEATLKGAVSRKYALLDAYRDILQKVEAFQFSFPADNVAFFASIERTMARNELKIIKVNPVNQPSTPDRTGVQVTCEGDYYKLLDAVSEMRDNKMIVRLSSLRVTGKGSGPVSADMSIETIMRGK</sequence>
<evidence type="ECO:0000313" key="1">
    <source>
        <dbReference type="EMBL" id="AFM22584.1"/>
    </source>
</evidence>
<name>I4BZ77_ACEMN</name>
<dbReference type="PATRIC" id="fig|891968.3.peg.1986"/>
<evidence type="ECO:0000313" key="2">
    <source>
        <dbReference type="Proteomes" id="UP000006061"/>
    </source>
</evidence>
<dbReference type="eggNOG" id="ENOG50336HW">
    <property type="taxonomic scope" value="Bacteria"/>
</dbReference>
<dbReference type="HOGENOM" id="CLU_1583154_0_0_0"/>
<dbReference type="EMBL" id="CP003198">
    <property type="protein sequence ID" value="AFM22584.1"/>
    <property type="molecule type" value="Genomic_DNA"/>
</dbReference>
<gene>
    <name evidence="1" type="ordered locus">Anamo_2001</name>
</gene>
<reference evidence="2" key="1">
    <citation type="journal article" date="2013" name="Stand. Genomic Sci.">
        <title>Complete genome sequence of the moderate thermophile Anaerobaculum mobile type strain (NGA(T)).</title>
        <authorList>
            <person name="Mavromatis K."/>
            <person name="Stackebrandt E."/>
            <person name="Held B."/>
            <person name="Lapidus A."/>
            <person name="Nolan M."/>
            <person name="Lucas S."/>
            <person name="Hammon N."/>
            <person name="Deshpande S."/>
            <person name="Cheng J.F."/>
            <person name="Tapia R."/>
            <person name="Goodwin L.A."/>
            <person name="Pitluck S."/>
            <person name="Liolios K."/>
            <person name="Pagani I."/>
            <person name="Ivanova N."/>
            <person name="Mikhailova N."/>
            <person name="Huntemann M."/>
            <person name="Pati A."/>
            <person name="Chen A."/>
            <person name="Palaniappan K."/>
            <person name="Land M."/>
            <person name="Rohde M."/>
            <person name="Spring S."/>
            <person name="Goker M."/>
            <person name="Woyke T."/>
            <person name="Detter J.C."/>
            <person name="Bristow J."/>
            <person name="Eisen J.A."/>
            <person name="Markowitz V."/>
            <person name="Hugenholtz P."/>
            <person name="Klenk H.P."/>
            <person name="Kyrpides N.C."/>
        </authorList>
    </citation>
    <scope>NUCLEOTIDE SEQUENCE</scope>
    <source>
        <strain evidence="2">ATCC BAA-54 / DSM 13181 / NGA</strain>
    </source>
</reference>
<organism evidence="1 2">
    <name type="scientific">Acetomicrobium mobile (strain ATCC BAA-54 / DSM 13181 / JCM 12221 / NGA)</name>
    <name type="common">Anaerobaculum mobile</name>
    <dbReference type="NCBI Taxonomy" id="891968"/>
    <lineage>
        <taxon>Bacteria</taxon>
        <taxon>Thermotogati</taxon>
        <taxon>Synergistota</taxon>
        <taxon>Synergistia</taxon>
        <taxon>Synergistales</taxon>
        <taxon>Acetomicrobiaceae</taxon>
        <taxon>Acetomicrobium</taxon>
    </lineage>
</organism>
<dbReference type="KEGG" id="amo:Anamo_2001"/>
<keyword evidence="2" id="KW-1185">Reference proteome</keyword>
<dbReference type="AlphaFoldDB" id="I4BZ77"/>
<dbReference type="STRING" id="891968.Anamo_2001"/>
<dbReference type="Proteomes" id="UP000006061">
    <property type="component" value="Chromosome"/>
</dbReference>